<name>A0A933RYD6_RHOPL</name>
<comment type="caution">
    <text evidence="2">The sequence shown here is derived from an EMBL/GenBank/DDBJ whole genome shotgun (WGS) entry which is preliminary data.</text>
</comment>
<gene>
    <name evidence="2" type="ORF">HZA66_16165</name>
</gene>
<dbReference type="Proteomes" id="UP000782519">
    <property type="component" value="Unassembled WGS sequence"/>
</dbReference>
<organism evidence="2 3">
    <name type="scientific">Rhodopseudomonas palustris</name>
    <dbReference type="NCBI Taxonomy" id="1076"/>
    <lineage>
        <taxon>Bacteria</taxon>
        <taxon>Pseudomonadati</taxon>
        <taxon>Pseudomonadota</taxon>
        <taxon>Alphaproteobacteria</taxon>
        <taxon>Hyphomicrobiales</taxon>
        <taxon>Nitrobacteraceae</taxon>
        <taxon>Rhodopseudomonas</taxon>
    </lineage>
</organism>
<protein>
    <submittedName>
        <fullName evidence="2">Uncharacterized protein</fullName>
    </submittedName>
</protein>
<sequence>MSKFRIKLKLQGLELEIEGAREDASIMSQSIGQQIAGMMGPVSTIIDGSSASDAASLPSIANSSSGNSARKPRRKQVNGSQSNGAEGSRTIDFKHSPEKFGNPKQGWKTAQKAIWLLYVAKESANQGELASRVIADTFNKHFKQAGLVQTGNVGRDLGRLKSQSPAAVGEDTTQVPPAWFLTDEGRKQAQALVSEALGQPA</sequence>
<accession>A0A933RYD6</accession>
<proteinExistence type="predicted"/>
<dbReference type="EMBL" id="JACRJB010000048">
    <property type="protein sequence ID" value="MBI5130976.1"/>
    <property type="molecule type" value="Genomic_DNA"/>
</dbReference>
<feature type="compositionally biased region" description="Basic and acidic residues" evidence="1">
    <location>
        <begin position="89"/>
        <end position="98"/>
    </location>
</feature>
<evidence type="ECO:0000313" key="2">
    <source>
        <dbReference type="EMBL" id="MBI5130976.1"/>
    </source>
</evidence>
<evidence type="ECO:0000256" key="1">
    <source>
        <dbReference type="SAM" id="MobiDB-lite"/>
    </source>
</evidence>
<feature type="region of interest" description="Disordered" evidence="1">
    <location>
        <begin position="56"/>
        <end position="105"/>
    </location>
</feature>
<dbReference type="AlphaFoldDB" id="A0A933RYD6"/>
<reference evidence="2" key="1">
    <citation type="submission" date="2020-07" db="EMBL/GenBank/DDBJ databases">
        <title>Huge and variable diversity of episymbiotic CPR bacteria and DPANN archaea in groundwater ecosystems.</title>
        <authorList>
            <person name="He C.Y."/>
            <person name="Keren R."/>
            <person name="Whittaker M."/>
            <person name="Farag I.F."/>
            <person name="Doudna J."/>
            <person name="Cate J.H.D."/>
            <person name="Banfield J.F."/>
        </authorList>
    </citation>
    <scope>NUCLEOTIDE SEQUENCE</scope>
    <source>
        <strain evidence="2">NC_groundwater_1818_Pr3_B-0.1um_66_35</strain>
    </source>
</reference>
<evidence type="ECO:0000313" key="3">
    <source>
        <dbReference type="Proteomes" id="UP000782519"/>
    </source>
</evidence>